<keyword evidence="1" id="KW-0175">Coiled coil</keyword>
<feature type="region of interest" description="Disordered" evidence="2">
    <location>
        <begin position="195"/>
        <end position="235"/>
    </location>
</feature>
<accession>A0A066WVK2</accession>
<organism evidence="3 4">
    <name type="scientific">Colletotrichum sublineola</name>
    <name type="common">Sorghum anthracnose fungus</name>
    <dbReference type="NCBI Taxonomy" id="1173701"/>
    <lineage>
        <taxon>Eukaryota</taxon>
        <taxon>Fungi</taxon>
        <taxon>Dikarya</taxon>
        <taxon>Ascomycota</taxon>
        <taxon>Pezizomycotina</taxon>
        <taxon>Sordariomycetes</taxon>
        <taxon>Hypocreomycetidae</taxon>
        <taxon>Glomerellales</taxon>
        <taxon>Glomerellaceae</taxon>
        <taxon>Colletotrichum</taxon>
        <taxon>Colletotrichum graminicola species complex</taxon>
    </lineage>
</organism>
<comment type="caution">
    <text evidence="3">The sequence shown here is derived from an EMBL/GenBank/DDBJ whole genome shotgun (WGS) entry which is preliminary data.</text>
</comment>
<dbReference type="EMBL" id="JMSE01001458">
    <property type="protein sequence ID" value="KDN60928.1"/>
    <property type="molecule type" value="Genomic_DNA"/>
</dbReference>
<dbReference type="Proteomes" id="UP000027238">
    <property type="component" value="Unassembled WGS sequence"/>
</dbReference>
<gene>
    <name evidence="3" type="ORF">CSUB01_12301</name>
</gene>
<keyword evidence="4" id="KW-1185">Reference proteome</keyword>
<feature type="compositionally biased region" description="Basic residues" evidence="2">
    <location>
        <begin position="197"/>
        <end position="212"/>
    </location>
</feature>
<protein>
    <submittedName>
        <fullName evidence="3">Uncharacterized protein</fullName>
    </submittedName>
</protein>
<dbReference type="OrthoDB" id="4848716at2759"/>
<reference evidence="4" key="1">
    <citation type="journal article" date="2014" name="Genome Announc.">
        <title>Draft genome sequence of Colletotrichum sublineola, a destructive pathogen of cultivated sorghum.</title>
        <authorList>
            <person name="Baroncelli R."/>
            <person name="Sanz-Martin J.M."/>
            <person name="Rech G.E."/>
            <person name="Sukno S.A."/>
            <person name="Thon M.R."/>
        </authorList>
    </citation>
    <scope>NUCLEOTIDE SEQUENCE [LARGE SCALE GENOMIC DNA]</scope>
    <source>
        <strain evidence="4">TX430BB</strain>
    </source>
</reference>
<dbReference type="AlphaFoldDB" id="A0A066WVK2"/>
<evidence type="ECO:0000256" key="2">
    <source>
        <dbReference type="SAM" id="MobiDB-lite"/>
    </source>
</evidence>
<evidence type="ECO:0000313" key="4">
    <source>
        <dbReference type="Proteomes" id="UP000027238"/>
    </source>
</evidence>
<name>A0A066WVK2_COLSU</name>
<sequence>MPSINSDLTIPRVIAVCEDAGQPPKIIPQDFKLHIRCSPRRFILFRLVVSFTGDASVKTMIYLQITGDYLGPLDLTVHNKTDSNAETPPNIEDICKLLKDITSVTRLQFQLRSSERIQLVVPSDFNPDKIPNNKARVIFKSAESLAAASSFSLYFQHNVLKKEMFQWYQEVISLPLTDDLRRLYGNTRDLRGLYKGRGGKVHIPRQQQHPHHGYPPSTEPCSSPAPAMTASYGSTLPFDAFPRLQQEYQEDPPPYDECPSEGRSTNIRQDAISPGADLAPPGYGNTERRHNALDPSSDALPSGKQDTDMRPTSKRKRSSAAVCSPRTARDASRAVKIPPSPLNLNDENVARFLHLVEQQRQQIERQSEQIEQLQKNFGEMQRRYDELEANYIKLENRQEQADDTIDNLSIDVGELEDKYVEVIHQIPDVCDEFEDLKESIGDTFKEDIYKSIEASIERRIEERVDDQVEGMKRRICQALQ</sequence>
<proteinExistence type="predicted"/>
<feature type="region of interest" description="Disordered" evidence="2">
    <location>
        <begin position="248"/>
        <end position="333"/>
    </location>
</feature>
<evidence type="ECO:0000256" key="1">
    <source>
        <dbReference type="SAM" id="Coils"/>
    </source>
</evidence>
<dbReference type="HOGENOM" id="CLU_043553_0_0_1"/>
<feature type="coiled-coil region" evidence="1">
    <location>
        <begin position="353"/>
        <end position="418"/>
    </location>
</feature>
<evidence type="ECO:0000313" key="3">
    <source>
        <dbReference type="EMBL" id="KDN60928.1"/>
    </source>
</evidence>